<dbReference type="InterPro" id="IPR004570">
    <property type="entry name" value="Phosphatidylglycerol_P_synth"/>
</dbReference>
<keyword evidence="10" id="KW-0443">Lipid metabolism</keyword>
<evidence type="ECO:0000256" key="14">
    <source>
        <dbReference type="ARBA" id="ARBA00048586"/>
    </source>
</evidence>
<keyword evidence="6" id="KW-0444">Lipid biosynthesis</keyword>
<dbReference type="PANTHER" id="PTHR14269:SF11">
    <property type="entry name" value="CDP-DIACYLGLYCEROL--GLYCEROL-3-PHOSPHATE 3-PHOSPHATIDYLTRANSFERASE"/>
    <property type="match status" value="1"/>
</dbReference>
<dbReference type="AlphaFoldDB" id="A0AA48KAR2"/>
<dbReference type="InterPro" id="IPR050324">
    <property type="entry name" value="CDP-alcohol_PTase-I"/>
</dbReference>
<keyword evidence="11 17" id="KW-0472">Membrane</keyword>
<dbReference type="Gene3D" id="1.20.120.1760">
    <property type="match status" value="1"/>
</dbReference>
<name>A0AA48KAR2_9BACT</name>
<evidence type="ECO:0000256" key="16">
    <source>
        <dbReference type="RuleBase" id="RU003750"/>
    </source>
</evidence>
<feature type="transmembrane region" description="Helical" evidence="17">
    <location>
        <begin position="93"/>
        <end position="113"/>
    </location>
</feature>
<evidence type="ECO:0000256" key="3">
    <source>
        <dbReference type="ARBA" id="ARBA00010441"/>
    </source>
</evidence>
<evidence type="ECO:0000256" key="17">
    <source>
        <dbReference type="SAM" id="Phobius"/>
    </source>
</evidence>
<keyword evidence="8 17" id="KW-0812">Transmembrane</keyword>
<gene>
    <name evidence="18" type="ORF">METEAL_09270</name>
</gene>
<feature type="transmembrane region" description="Helical" evidence="17">
    <location>
        <begin position="7"/>
        <end position="26"/>
    </location>
</feature>
<protein>
    <recommendedName>
        <fullName evidence="5 15">CDP-diacylglycerol--glycerol-3-phosphate 3-phosphatidyltransferase</fullName>
        <ecNumber evidence="4 15">2.7.8.5</ecNumber>
    </recommendedName>
</protein>
<reference evidence="19" key="1">
    <citation type="journal article" date="2023" name="Int. J. Syst. Evol. Microbiol.">
        <title>Mesoterricola silvestris gen. nov., sp. nov., Mesoterricola sediminis sp. nov., Geothrix oryzae sp. nov., Geothrix edaphica sp. nov., Geothrix rubra sp. nov., and Geothrix limicola sp. nov., six novel members of Acidobacteriota isolated from soils.</title>
        <authorList>
            <person name="Itoh H."/>
            <person name="Sugisawa Y."/>
            <person name="Mise K."/>
            <person name="Xu Z."/>
            <person name="Kuniyasu M."/>
            <person name="Ushijima N."/>
            <person name="Kawano K."/>
            <person name="Kobayashi E."/>
            <person name="Shiratori Y."/>
            <person name="Masuda Y."/>
            <person name="Senoo K."/>
        </authorList>
    </citation>
    <scope>NUCLEOTIDE SEQUENCE [LARGE SCALE GENOMIC DNA]</scope>
    <source>
        <strain evidence="19">W79</strain>
    </source>
</reference>
<dbReference type="EMBL" id="AP027080">
    <property type="protein sequence ID" value="BDU71753.1"/>
    <property type="molecule type" value="Genomic_DNA"/>
</dbReference>
<feature type="transmembrane region" description="Helical" evidence="17">
    <location>
        <begin position="156"/>
        <end position="177"/>
    </location>
</feature>
<evidence type="ECO:0000256" key="9">
    <source>
        <dbReference type="ARBA" id="ARBA00022989"/>
    </source>
</evidence>
<evidence type="ECO:0000256" key="13">
    <source>
        <dbReference type="ARBA" id="ARBA00023264"/>
    </source>
</evidence>
<evidence type="ECO:0000256" key="4">
    <source>
        <dbReference type="ARBA" id="ARBA00013170"/>
    </source>
</evidence>
<evidence type="ECO:0000256" key="10">
    <source>
        <dbReference type="ARBA" id="ARBA00023098"/>
    </source>
</evidence>
<comment type="catalytic activity">
    <reaction evidence="14">
        <text>a CDP-1,2-diacyl-sn-glycerol + sn-glycerol 3-phosphate = a 1,2-diacyl-sn-glycero-3-phospho-(1'-sn-glycero-3'-phosphate) + CMP + H(+)</text>
        <dbReference type="Rhea" id="RHEA:12593"/>
        <dbReference type="ChEBI" id="CHEBI:15378"/>
        <dbReference type="ChEBI" id="CHEBI:57597"/>
        <dbReference type="ChEBI" id="CHEBI:58332"/>
        <dbReference type="ChEBI" id="CHEBI:60110"/>
        <dbReference type="ChEBI" id="CHEBI:60377"/>
        <dbReference type="EC" id="2.7.8.5"/>
    </reaction>
</comment>
<evidence type="ECO:0000256" key="6">
    <source>
        <dbReference type="ARBA" id="ARBA00022516"/>
    </source>
</evidence>
<dbReference type="RefSeq" id="WP_316414656.1">
    <property type="nucleotide sequence ID" value="NZ_AP027080.1"/>
</dbReference>
<organism evidence="18 19">
    <name type="scientific">Mesoterricola silvestris</name>
    <dbReference type="NCBI Taxonomy" id="2927979"/>
    <lineage>
        <taxon>Bacteria</taxon>
        <taxon>Pseudomonadati</taxon>
        <taxon>Acidobacteriota</taxon>
        <taxon>Holophagae</taxon>
        <taxon>Holophagales</taxon>
        <taxon>Holophagaceae</taxon>
        <taxon>Mesoterricola</taxon>
    </lineage>
</organism>
<proteinExistence type="inferred from homology"/>
<dbReference type="PIRSF" id="PIRSF000847">
    <property type="entry name" value="Phos_ph_gly_syn"/>
    <property type="match status" value="1"/>
</dbReference>
<sequence>MVITFPNILTFLRICAIPFFAIAVWYGRTAEACVLFACAGLTDLLDGWIARRFNQKSTLGAILDPAADKLLMTTAFVLLAFPREAYAVRVPAWVAILAISRDVLISLVALVAYERLDPSKFAPSWLGKATTFVELVAISLALLLNHLGPRGWYRYLVPWIFYLIAAMVIASGVHYFFRATHVAEPT</sequence>
<dbReference type="EC" id="2.7.8.5" evidence="4 15"/>
<dbReference type="GO" id="GO:0046474">
    <property type="term" value="P:glycerophospholipid biosynthetic process"/>
    <property type="evidence" value="ECO:0007669"/>
    <property type="project" value="TreeGrafter"/>
</dbReference>
<evidence type="ECO:0000256" key="7">
    <source>
        <dbReference type="ARBA" id="ARBA00022679"/>
    </source>
</evidence>
<evidence type="ECO:0000313" key="18">
    <source>
        <dbReference type="EMBL" id="BDU71753.1"/>
    </source>
</evidence>
<dbReference type="Pfam" id="PF01066">
    <property type="entry name" value="CDP-OH_P_transf"/>
    <property type="match status" value="1"/>
</dbReference>
<evidence type="ECO:0000256" key="15">
    <source>
        <dbReference type="NCBIfam" id="TIGR00560"/>
    </source>
</evidence>
<comment type="subcellular location">
    <subcellularLocation>
        <location evidence="1">Membrane</location>
        <topology evidence="1">Multi-pass membrane protein</topology>
    </subcellularLocation>
</comment>
<dbReference type="InterPro" id="IPR043130">
    <property type="entry name" value="CDP-OH_PTrfase_TM_dom"/>
</dbReference>
<dbReference type="GO" id="GO:0008444">
    <property type="term" value="F:CDP-diacylglycerol-glycerol-3-phosphate 3-phosphatidyltransferase activity"/>
    <property type="evidence" value="ECO:0007669"/>
    <property type="project" value="UniProtKB-UniRule"/>
</dbReference>
<evidence type="ECO:0000256" key="1">
    <source>
        <dbReference type="ARBA" id="ARBA00004141"/>
    </source>
</evidence>
<evidence type="ECO:0000256" key="2">
    <source>
        <dbReference type="ARBA" id="ARBA00005042"/>
    </source>
</evidence>
<keyword evidence="7 16" id="KW-0808">Transferase</keyword>
<accession>A0AA48KAR2</accession>
<keyword evidence="12" id="KW-0594">Phospholipid biosynthesis</keyword>
<keyword evidence="13" id="KW-1208">Phospholipid metabolism</keyword>
<keyword evidence="9 17" id="KW-1133">Transmembrane helix</keyword>
<dbReference type="InterPro" id="IPR000462">
    <property type="entry name" value="CDP-OH_P_trans"/>
</dbReference>
<dbReference type="InterPro" id="IPR048254">
    <property type="entry name" value="CDP_ALCOHOL_P_TRANSF_CS"/>
</dbReference>
<evidence type="ECO:0000256" key="12">
    <source>
        <dbReference type="ARBA" id="ARBA00023209"/>
    </source>
</evidence>
<evidence type="ECO:0000256" key="11">
    <source>
        <dbReference type="ARBA" id="ARBA00023136"/>
    </source>
</evidence>
<keyword evidence="19" id="KW-1185">Reference proteome</keyword>
<dbReference type="KEGG" id="msil:METEAL_09270"/>
<feature type="transmembrane region" description="Helical" evidence="17">
    <location>
        <begin position="125"/>
        <end position="144"/>
    </location>
</feature>
<dbReference type="GO" id="GO:0016020">
    <property type="term" value="C:membrane"/>
    <property type="evidence" value="ECO:0007669"/>
    <property type="project" value="UniProtKB-SubCell"/>
</dbReference>
<comment type="pathway">
    <text evidence="2">Phospholipid metabolism; phosphatidylglycerol biosynthesis; phosphatidylglycerol from CDP-diacylglycerol: step 1/2.</text>
</comment>
<evidence type="ECO:0000256" key="8">
    <source>
        <dbReference type="ARBA" id="ARBA00022692"/>
    </source>
</evidence>
<evidence type="ECO:0000313" key="19">
    <source>
        <dbReference type="Proteomes" id="UP001238179"/>
    </source>
</evidence>
<comment type="similarity">
    <text evidence="3 16">Belongs to the CDP-alcohol phosphatidyltransferase class-I family.</text>
</comment>
<dbReference type="Proteomes" id="UP001238179">
    <property type="component" value="Chromosome"/>
</dbReference>
<dbReference type="PROSITE" id="PS00379">
    <property type="entry name" value="CDP_ALCOHOL_P_TRANSF"/>
    <property type="match status" value="1"/>
</dbReference>
<dbReference type="PANTHER" id="PTHR14269">
    <property type="entry name" value="CDP-DIACYLGLYCEROL--GLYCEROL-3-PHOSPHATE 3-PHOSPHATIDYLTRANSFERASE-RELATED"/>
    <property type="match status" value="1"/>
</dbReference>
<evidence type="ECO:0000256" key="5">
    <source>
        <dbReference type="ARBA" id="ARBA00014944"/>
    </source>
</evidence>
<dbReference type="NCBIfam" id="TIGR00560">
    <property type="entry name" value="pgsA"/>
    <property type="match status" value="1"/>
</dbReference>